<sequence>MIRSTMEAPAWRSLSSTAQALYVWVKLEWKGTQANNNGRISLPVRVAAERLGCSKDAAARAFHDLQAKGFLVLVEHGRMGTEGKGAPPTYEITELAMPGKDKHAGSKLFQQWEDGRDFAVRAHAPVNPTGRNGILTRQSKTKSPSSKSGRDVIKMRTIA</sequence>
<dbReference type="EMBL" id="SRPG01000114">
    <property type="protein sequence ID" value="TGN58595.1"/>
    <property type="molecule type" value="Genomic_DNA"/>
</dbReference>
<evidence type="ECO:0008006" key="4">
    <source>
        <dbReference type="Google" id="ProtNLM"/>
    </source>
</evidence>
<accession>A0A4Z1C2J5</accession>
<keyword evidence="3" id="KW-1185">Reference proteome</keyword>
<feature type="compositionally biased region" description="Polar residues" evidence="1">
    <location>
        <begin position="135"/>
        <end position="147"/>
    </location>
</feature>
<evidence type="ECO:0000313" key="2">
    <source>
        <dbReference type="EMBL" id="TGN58595.1"/>
    </source>
</evidence>
<protein>
    <recommendedName>
        <fullName evidence="4">Helix-turn-helix domain-containing protein</fullName>
    </recommendedName>
</protein>
<evidence type="ECO:0000256" key="1">
    <source>
        <dbReference type="SAM" id="MobiDB-lite"/>
    </source>
</evidence>
<reference evidence="2 3" key="1">
    <citation type="submission" date="2019-03" db="EMBL/GenBank/DDBJ databases">
        <authorList>
            <person name="Li J."/>
        </authorList>
    </citation>
    <scope>NUCLEOTIDE SEQUENCE [LARGE SCALE GENOMIC DNA]</scope>
    <source>
        <strain evidence="2 3">3058</strain>
    </source>
</reference>
<proteinExistence type="predicted"/>
<evidence type="ECO:0000313" key="3">
    <source>
        <dbReference type="Proteomes" id="UP000297972"/>
    </source>
</evidence>
<organism evidence="2 3">
    <name type="scientific">Paracoccus liaowanqingii</name>
    <dbReference type="NCBI Taxonomy" id="2560053"/>
    <lineage>
        <taxon>Bacteria</taxon>
        <taxon>Pseudomonadati</taxon>
        <taxon>Pseudomonadota</taxon>
        <taxon>Alphaproteobacteria</taxon>
        <taxon>Rhodobacterales</taxon>
        <taxon>Paracoccaceae</taxon>
        <taxon>Paracoccus</taxon>
    </lineage>
</organism>
<dbReference type="OrthoDB" id="6058756at2"/>
<feature type="region of interest" description="Disordered" evidence="1">
    <location>
        <begin position="123"/>
        <end position="159"/>
    </location>
</feature>
<comment type="caution">
    <text evidence="2">The sequence shown here is derived from an EMBL/GenBank/DDBJ whole genome shotgun (WGS) entry which is preliminary data.</text>
</comment>
<dbReference type="AlphaFoldDB" id="A0A4Z1C2J5"/>
<dbReference type="Proteomes" id="UP000297972">
    <property type="component" value="Unassembled WGS sequence"/>
</dbReference>
<feature type="compositionally biased region" description="Basic and acidic residues" evidence="1">
    <location>
        <begin position="148"/>
        <end position="159"/>
    </location>
</feature>
<name>A0A4Z1C2J5_9RHOB</name>
<gene>
    <name evidence="2" type="ORF">E4L95_12350</name>
</gene>
<dbReference type="RefSeq" id="WP_135817873.1">
    <property type="nucleotide sequence ID" value="NZ_SRPG01000114.1"/>
</dbReference>